<keyword evidence="3" id="KW-0472">Membrane</keyword>
<evidence type="ECO:0000256" key="2">
    <source>
        <dbReference type="SAM" id="MobiDB-lite"/>
    </source>
</evidence>
<dbReference type="OrthoDB" id="4093311at2759"/>
<evidence type="ECO:0000313" key="5">
    <source>
        <dbReference type="Proteomes" id="UP000182334"/>
    </source>
</evidence>
<feature type="region of interest" description="Disordered" evidence="2">
    <location>
        <begin position="80"/>
        <end position="106"/>
    </location>
</feature>
<keyword evidence="5" id="KW-1185">Reference proteome</keyword>
<dbReference type="AlphaFoldDB" id="A0A1L0DK75"/>
<accession>A0A1L0DK75</accession>
<evidence type="ECO:0000256" key="3">
    <source>
        <dbReference type="SAM" id="Phobius"/>
    </source>
</evidence>
<name>A0A1L0DK75_9ASCO</name>
<dbReference type="EMBL" id="LT635761">
    <property type="protein sequence ID" value="SGZ56956.1"/>
    <property type="molecule type" value="Genomic_DNA"/>
</dbReference>
<evidence type="ECO:0000256" key="1">
    <source>
        <dbReference type="SAM" id="Coils"/>
    </source>
</evidence>
<gene>
    <name evidence="4" type="ORF">SAMEA4029010_CIC11G00000004007</name>
</gene>
<feature type="compositionally biased region" description="Basic and acidic residues" evidence="2">
    <location>
        <begin position="92"/>
        <end position="105"/>
    </location>
</feature>
<feature type="transmembrane region" description="Helical" evidence="3">
    <location>
        <begin position="122"/>
        <end position="143"/>
    </location>
</feature>
<organism evidence="4 5">
    <name type="scientific">Sungouiella intermedia</name>
    <dbReference type="NCBI Taxonomy" id="45354"/>
    <lineage>
        <taxon>Eukaryota</taxon>
        <taxon>Fungi</taxon>
        <taxon>Dikarya</taxon>
        <taxon>Ascomycota</taxon>
        <taxon>Saccharomycotina</taxon>
        <taxon>Pichiomycetes</taxon>
        <taxon>Metschnikowiaceae</taxon>
        <taxon>Sungouiella</taxon>
    </lineage>
</organism>
<keyword evidence="3" id="KW-0812">Transmembrane</keyword>
<protein>
    <submittedName>
        <fullName evidence="4">CIC11C00000004007</fullName>
    </submittedName>
</protein>
<keyword evidence="3" id="KW-1133">Transmembrane helix</keyword>
<evidence type="ECO:0000313" key="4">
    <source>
        <dbReference type="EMBL" id="SGZ56956.1"/>
    </source>
</evidence>
<dbReference type="STRING" id="45354.A0A1L0DK75"/>
<keyword evidence="1" id="KW-0175">Coiled coil</keyword>
<sequence>MAGFPKVPLIRGDTDDDASIHLHTHVGPARPLSKRNYDRQIIEILNRGPLRSSSDEDLLLELDDLNARFEHYSKHRRPSFYSDGEETEVEDAPDKVHTGERETLKRRPAPKSSIKSWLEADLGLWIVGFVVGNLLLVLIPFLLRKFTNQVVPDLSSVSKRIDLIGSKVDVLDDITQALSNQADSLESKQRAFITSITQKIDTISQRFESANEEIGTSILESLQGEIDAYKKKVDTMEVLLSDSEKLEADLAVVSHKLSQLSTISEDFNAFKNDIISSLASELPSHVPVYIKDNKIHYLPEFQSFLHAFIEKFMAKKGSSSDFADNSSKLDMMVKKQVSKDLGDTVASLVSKEELMSILNKRLNETNEALMTKLNSILDEIDLSGNISRIDVAHATNKVMLDNLVDIVSKGSVKMNFADYKNGARILGFLTSTGLDSYKQKSVIRRIFLGWYDYFNSHGLRTPQKLKYNANNLLKDMGSYWVCETNRCNFGVRLSSPVILTDFIFKNPSQSNLGISLPTRASIYIKPSKKSQVASVEDCLKRTKPEFLAAGKDNKYLTKFFKIQEVALDTKPVQHIRLPVSLVNQKILAKDIYIELSSREGCTGLYNLKVYGLTEFNSLAYAEQFESILDNLHDEPGSQNHYSFEYGQELGDDEYY</sequence>
<feature type="coiled-coil region" evidence="1">
    <location>
        <begin position="348"/>
        <end position="379"/>
    </location>
</feature>
<dbReference type="Gene3D" id="2.60.120.260">
    <property type="entry name" value="Galactose-binding domain-like"/>
    <property type="match status" value="1"/>
</dbReference>
<proteinExistence type="predicted"/>
<dbReference type="Proteomes" id="UP000182334">
    <property type="component" value="Chromosome VI"/>
</dbReference>
<reference evidence="4 5" key="1">
    <citation type="submission" date="2016-10" db="EMBL/GenBank/DDBJ databases">
        <authorList>
            <person name="de Groot N.N."/>
        </authorList>
    </citation>
    <scope>NUCLEOTIDE SEQUENCE [LARGE SCALE GENOMIC DNA]</scope>
    <source>
        <strain evidence="4 5">CBS 141442</strain>
    </source>
</reference>